<dbReference type="InterPro" id="IPR050300">
    <property type="entry name" value="GDXG_lipolytic_enzyme"/>
</dbReference>
<dbReference type="GO" id="GO:0016787">
    <property type="term" value="F:hydrolase activity"/>
    <property type="evidence" value="ECO:0007669"/>
    <property type="project" value="UniProtKB-KW"/>
</dbReference>
<feature type="region of interest" description="Disordered" evidence="2">
    <location>
        <begin position="207"/>
        <end position="226"/>
    </location>
</feature>
<evidence type="ECO:0000256" key="3">
    <source>
        <dbReference type="SAM" id="Phobius"/>
    </source>
</evidence>
<keyword evidence="3" id="KW-0472">Membrane</keyword>
<evidence type="ECO:0000256" key="2">
    <source>
        <dbReference type="SAM" id="MobiDB-lite"/>
    </source>
</evidence>
<dbReference type="Pfam" id="PF07859">
    <property type="entry name" value="Abhydrolase_3"/>
    <property type="match status" value="1"/>
</dbReference>
<keyword evidence="1" id="KW-0378">Hydrolase</keyword>
<evidence type="ECO:0000256" key="1">
    <source>
        <dbReference type="ARBA" id="ARBA00022801"/>
    </source>
</evidence>
<dbReference type="PANTHER" id="PTHR48081:SF8">
    <property type="entry name" value="ALPHA_BETA HYDROLASE FOLD-3 DOMAIN-CONTAINING PROTEIN-RELATED"/>
    <property type="match status" value="1"/>
</dbReference>
<reference evidence="5" key="1">
    <citation type="submission" date="2022-01" db="EMBL/GenBank/DDBJ databases">
        <title>Comparative genomics reveals a dynamic genome evolution in the ectomycorrhizal milk-cap (Lactarius) mushrooms.</title>
        <authorList>
            <consortium name="DOE Joint Genome Institute"/>
            <person name="Lebreton A."/>
            <person name="Tang N."/>
            <person name="Kuo A."/>
            <person name="LaButti K."/>
            <person name="Drula E."/>
            <person name="Barry K."/>
            <person name="Clum A."/>
            <person name="Lipzen A."/>
            <person name="Mousain D."/>
            <person name="Ng V."/>
            <person name="Wang R."/>
            <person name="Wang X."/>
            <person name="Dai Y."/>
            <person name="Henrissat B."/>
            <person name="Grigoriev I.V."/>
            <person name="Guerin-Laguette A."/>
            <person name="Yu F."/>
            <person name="Martin F.M."/>
        </authorList>
    </citation>
    <scope>NUCLEOTIDE SEQUENCE</scope>
    <source>
        <strain evidence="5">QP</strain>
    </source>
</reference>
<proteinExistence type="predicted"/>
<feature type="domain" description="Alpha/beta hydrolase fold-3" evidence="4">
    <location>
        <begin position="251"/>
        <end position="347"/>
    </location>
</feature>
<dbReference type="InterPro" id="IPR013094">
    <property type="entry name" value="AB_hydrolase_3"/>
</dbReference>
<comment type="caution">
    <text evidence="5">The sequence shown here is derived from an EMBL/GenBank/DDBJ whole genome shotgun (WGS) entry which is preliminary data.</text>
</comment>
<dbReference type="SUPFAM" id="SSF53474">
    <property type="entry name" value="alpha/beta-Hydrolases"/>
    <property type="match status" value="1"/>
</dbReference>
<dbReference type="Proteomes" id="UP001201163">
    <property type="component" value="Unassembled WGS sequence"/>
</dbReference>
<dbReference type="AlphaFoldDB" id="A0AAD4LPY1"/>
<evidence type="ECO:0000313" key="5">
    <source>
        <dbReference type="EMBL" id="KAH8996365.1"/>
    </source>
</evidence>
<keyword evidence="3" id="KW-1133">Transmembrane helix</keyword>
<feature type="transmembrane region" description="Helical" evidence="3">
    <location>
        <begin position="30"/>
        <end position="47"/>
    </location>
</feature>
<dbReference type="PANTHER" id="PTHR48081">
    <property type="entry name" value="AB HYDROLASE SUPERFAMILY PROTEIN C4A8.06C"/>
    <property type="match status" value="1"/>
</dbReference>
<dbReference type="EMBL" id="JAKELL010000009">
    <property type="protein sequence ID" value="KAH8996365.1"/>
    <property type="molecule type" value="Genomic_DNA"/>
</dbReference>
<evidence type="ECO:0000259" key="4">
    <source>
        <dbReference type="Pfam" id="PF07859"/>
    </source>
</evidence>
<gene>
    <name evidence="5" type="ORF">EDB92DRAFT_1933835</name>
</gene>
<organism evidence="5 6">
    <name type="scientific">Lactarius akahatsu</name>
    <dbReference type="NCBI Taxonomy" id="416441"/>
    <lineage>
        <taxon>Eukaryota</taxon>
        <taxon>Fungi</taxon>
        <taxon>Dikarya</taxon>
        <taxon>Basidiomycota</taxon>
        <taxon>Agaricomycotina</taxon>
        <taxon>Agaricomycetes</taxon>
        <taxon>Russulales</taxon>
        <taxon>Russulaceae</taxon>
        <taxon>Lactarius</taxon>
    </lineage>
</organism>
<name>A0AAD4LPY1_9AGAM</name>
<accession>A0AAD4LPY1</accession>
<dbReference type="InterPro" id="IPR029058">
    <property type="entry name" value="AB_hydrolase_fold"/>
</dbReference>
<keyword evidence="3" id="KW-0812">Transmembrane</keyword>
<protein>
    <submittedName>
        <fullName evidence="5">Alpha/beta-hydrolase</fullName>
    </submittedName>
</protein>
<keyword evidence="6" id="KW-1185">Reference proteome</keyword>
<sequence>MYDKTPVYPHQQHLTWAHEPLKSVYVSQRLFTTLLLVPLWAIYYAILPRSFRPRPSWSITQVIVVKFTKRISKVTEVAGVTWGTRDPTQEPDETSLNETRFAWVPPLSDELRTGVVDDNEVQCLRVGGYCHMSAHESSGTSRIPPVEYRLLQHAPIPGALQDAAAVYAHIVTHHLGARKGPDGNVTLQPGTVASPVADAEHRQHFETIPGHHKSSDSVDPVISGNDATPRLSIGSSHLSRVNADPVTSAYRPRIILIGDSAGGNLVLALSRWIRDEGVLPVPDGMLLLSPSCDPSHTLPQVPASRRPRPHADTDYLLDTPEPRALLSRTFLGHHPVEMVYSPYVSPASEWVLSVFHGMTEGMIDLEPLGPHRDSRDYRDEGIKTYDCTVNGDPRSPDVRTPASNPFIRLPPGMGLFTEFPRAMIVVGDAERLEREVVALERALEYDGVRVRMVWAKDAVHDILIMGAWDERVREGVWKEIGKWVREVVAE</sequence>
<evidence type="ECO:0000313" key="6">
    <source>
        <dbReference type="Proteomes" id="UP001201163"/>
    </source>
</evidence>
<dbReference type="Gene3D" id="3.40.50.1820">
    <property type="entry name" value="alpha/beta hydrolase"/>
    <property type="match status" value="1"/>
</dbReference>